<keyword evidence="3" id="KW-1185">Reference proteome</keyword>
<proteinExistence type="predicted"/>
<feature type="region of interest" description="Disordered" evidence="1">
    <location>
        <begin position="107"/>
        <end position="221"/>
    </location>
</feature>
<evidence type="ECO:0000313" key="3">
    <source>
        <dbReference type="Proteomes" id="UP000484988"/>
    </source>
</evidence>
<sequence length="469" mass="48820">MDLIGVLRRVVARRPPVLLVAMPGATRERLAVEAELTRRGWPSAASPAAAAGLVVAGLPGGERPRWLEGLWHGMPRPKAHVAVDHAGDASHALGVLSGLLATGREGEAPWAVSTGSPREARGAGRQDRGGGQGAHRRQETGGRDERGGRGERGGREGHGSTNGRDGRSEWGGRGSHSGHHGRDGRDGLDSAHGRDGHGGHGEAGGQGGHREGVTAGLPMAGRADDRDGLRLDRLHLPLGPALADWPAGLVLDVALQGDVLQSAEEHPGEAAPAGRYPYWSEPWLRAAGGEAVTRGAAERRRCASHLDSVGRFLAVSGWPRPAARARGLRDRLLHGAAAGDVAPEVLRLTRGVARSRTLRWLTRGLGELPAGRAGELGVTGPALTAGGDVHARLCVWLREIECSVHRMDDARAVADAGGPRGRLDGGLPPSRALLDALLPLLPGAEFACARLVLASFDPDPDEFAGAGHA</sequence>
<dbReference type="RefSeq" id="WP_173266898.1">
    <property type="nucleotide sequence ID" value="NZ_BLLG01000023.1"/>
</dbReference>
<name>A0A6A0B1Z4_9ACTN</name>
<protein>
    <submittedName>
        <fullName evidence="2">Uncharacterized protein</fullName>
    </submittedName>
</protein>
<dbReference type="AlphaFoldDB" id="A0A6A0B1Z4"/>
<reference evidence="2 3" key="1">
    <citation type="submission" date="2020-02" db="EMBL/GenBank/DDBJ databases">
        <title>Whole Genome Shotgun Sequence of Streptomyces sp. strain CWH03.</title>
        <authorList>
            <person name="Dohra H."/>
            <person name="Kodani S."/>
            <person name="Yamamura H."/>
        </authorList>
    </citation>
    <scope>NUCLEOTIDE SEQUENCE [LARGE SCALE GENOMIC DNA]</scope>
    <source>
        <strain evidence="2 3">CWH03</strain>
    </source>
</reference>
<dbReference type="SUPFAM" id="SSF56762">
    <property type="entry name" value="HydB/Nqo4-like"/>
    <property type="match status" value="1"/>
</dbReference>
<comment type="caution">
    <text evidence="2">The sequence shown here is derived from an EMBL/GenBank/DDBJ whole genome shotgun (WGS) entry which is preliminary data.</text>
</comment>
<dbReference type="Proteomes" id="UP000484988">
    <property type="component" value="Unassembled WGS sequence"/>
</dbReference>
<dbReference type="EMBL" id="BLLG01000023">
    <property type="protein sequence ID" value="GFH39122.1"/>
    <property type="molecule type" value="Genomic_DNA"/>
</dbReference>
<feature type="compositionally biased region" description="Basic and acidic residues" evidence="1">
    <location>
        <begin position="136"/>
        <end position="170"/>
    </location>
</feature>
<evidence type="ECO:0000313" key="2">
    <source>
        <dbReference type="EMBL" id="GFH39122.1"/>
    </source>
</evidence>
<accession>A0A6A0B1Z4</accession>
<feature type="compositionally biased region" description="Basic and acidic residues" evidence="1">
    <location>
        <begin position="180"/>
        <end position="200"/>
    </location>
</feature>
<organism evidence="2 3">
    <name type="scientific">Streptomyces pacificus</name>
    <dbReference type="NCBI Taxonomy" id="2705029"/>
    <lineage>
        <taxon>Bacteria</taxon>
        <taxon>Bacillati</taxon>
        <taxon>Actinomycetota</taxon>
        <taxon>Actinomycetes</taxon>
        <taxon>Kitasatosporales</taxon>
        <taxon>Streptomycetaceae</taxon>
        <taxon>Streptomyces</taxon>
    </lineage>
</organism>
<gene>
    <name evidence="2" type="ORF">SCWH03_53870</name>
</gene>
<evidence type="ECO:0000256" key="1">
    <source>
        <dbReference type="SAM" id="MobiDB-lite"/>
    </source>
</evidence>
<dbReference type="InterPro" id="IPR029014">
    <property type="entry name" value="NiFe-Hase_large"/>
</dbReference>
<feature type="compositionally biased region" description="Basic and acidic residues" evidence="1">
    <location>
        <begin position="118"/>
        <end position="128"/>
    </location>
</feature>